<gene>
    <name evidence="1" type="ORF">GWK47_002050</name>
</gene>
<proteinExistence type="predicted"/>
<keyword evidence="2" id="KW-1185">Reference proteome</keyword>
<evidence type="ECO:0000313" key="1">
    <source>
        <dbReference type="EMBL" id="KAG0712581.1"/>
    </source>
</evidence>
<protein>
    <submittedName>
        <fullName evidence="1">Uncharacterized protein</fullName>
    </submittedName>
</protein>
<evidence type="ECO:0000313" key="2">
    <source>
        <dbReference type="Proteomes" id="UP000770661"/>
    </source>
</evidence>
<dbReference type="Proteomes" id="UP000770661">
    <property type="component" value="Unassembled WGS sequence"/>
</dbReference>
<reference evidence="1" key="1">
    <citation type="submission" date="2020-07" db="EMBL/GenBank/DDBJ databases">
        <title>The High-quality genome of the commercially important snow crab, Chionoecetes opilio.</title>
        <authorList>
            <person name="Jeong J.-H."/>
            <person name="Ryu S."/>
        </authorList>
    </citation>
    <scope>NUCLEOTIDE SEQUENCE</scope>
    <source>
        <strain evidence="1">MADBK_172401_WGS</strain>
        <tissue evidence="1">Digestive gland</tissue>
    </source>
</reference>
<comment type="caution">
    <text evidence="1">The sequence shown here is derived from an EMBL/GenBank/DDBJ whole genome shotgun (WGS) entry which is preliminary data.</text>
</comment>
<sequence length="103" mass="11277">MGGVDSVLAAQETRQSLRLEKGPLLSPPANKKRRRFLICGAARVLAVVQLQHFSGLSQMKNTERWRSEPCEAGERGPTKNIVSPALAATLDETKLTDRSATYV</sequence>
<accession>A0A8J4XQL6</accession>
<dbReference type="OrthoDB" id="8044640at2759"/>
<organism evidence="1 2">
    <name type="scientific">Chionoecetes opilio</name>
    <name type="common">Atlantic snow crab</name>
    <name type="synonym">Cancer opilio</name>
    <dbReference type="NCBI Taxonomy" id="41210"/>
    <lineage>
        <taxon>Eukaryota</taxon>
        <taxon>Metazoa</taxon>
        <taxon>Ecdysozoa</taxon>
        <taxon>Arthropoda</taxon>
        <taxon>Crustacea</taxon>
        <taxon>Multicrustacea</taxon>
        <taxon>Malacostraca</taxon>
        <taxon>Eumalacostraca</taxon>
        <taxon>Eucarida</taxon>
        <taxon>Decapoda</taxon>
        <taxon>Pleocyemata</taxon>
        <taxon>Brachyura</taxon>
        <taxon>Eubrachyura</taxon>
        <taxon>Majoidea</taxon>
        <taxon>Majidae</taxon>
        <taxon>Chionoecetes</taxon>
    </lineage>
</organism>
<name>A0A8J4XQL6_CHIOP</name>
<dbReference type="EMBL" id="JACEEZ010022295">
    <property type="protein sequence ID" value="KAG0712581.1"/>
    <property type="molecule type" value="Genomic_DNA"/>
</dbReference>
<dbReference type="AlphaFoldDB" id="A0A8J4XQL6"/>